<sequence length="42" mass="4581">MTVRMVPAPHWQVKNEGDCSKIIGKGIAEGLTDIKVEADITE</sequence>
<dbReference type="EMBL" id="LN890280">
    <property type="protein sequence ID" value="CUR52819.1"/>
    <property type="molecule type" value="Genomic_DNA"/>
</dbReference>
<protein>
    <submittedName>
        <fullName evidence="1">Uncharacterized protein</fullName>
    </submittedName>
</protein>
<name>A0A128A647_9ARCH</name>
<proteinExistence type="predicted"/>
<organism evidence="1 2">
    <name type="scientific">Nitrosotalea devaniterrae</name>
    <dbReference type="NCBI Taxonomy" id="1078905"/>
    <lineage>
        <taxon>Archaea</taxon>
        <taxon>Nitrososphaerota</taxon>
        <taxon>Nitrososphaeria</taxon>
        <taxon>Nitrosotaleales</taxon>
        <taxon>Nitrosotaleaceae</taxon>
        <taxon>Nitrosotalea</taxon>
    </lineage>
</organism>
<dbReference type="KEGG" id="ndv:NDEV_2057"/>
<keyword evidence="2" id="KW-1185">Reference proteome</keyword>
<evidence type="ECO:0000313" key="1">
    <source>
        <dbReference type="EMBL" id="CUR52819.1"/>
    </source>
</evidence>
<dbReference type="AlphaFoldDB" id="A0A128A647"/>
<accession>A0A128A647</accession>
<gene>
    <name evidence="1" type="ORF">NDEV_2057</name>
</gene>
<dbReference type="Proteomes" id="UP000196239">
    <property type="component" value="Chromosome 1"/>
</dbReference>
<reference evidence="2" key="1">
    <citation type="submission" date="2015-10" db="EMBL/GenBank/DDBJ databases">
        <authorList>
            <person name="Lehtovirta-Morley L.E."/>
            <person name="Vieille C."/>
        </authorList>
    </citation>
    <scope>NUCLEOTIDE SEQUENCE [LARGE SCALE GENOMIC DNA]</scope>
</reference>
<evidence type="ECO:0000313" key="2">
    <source>
        <dbReference type="Proteomes" id="UP000196239"/>
    </source>
</evidence>